<dbReference type="Gene3D" id="1.10.8.270">
    <property type="entry name" value="putative rabgap domain of human tbc1 domain family member 14 like domains"/>
    <property type="match status" value="1"/>
</dbReference>
<evidence type="ECO:0000256" key="1">
    <source>
        <dbReference type="SAM" id="MobiDB-lite"/>
    </source>
</evidence>
<gene>
    <name evidence="4" type="ORF">RFI_35297</name>
</gene>
<organism evidence="4 5">
    <name type="scientific">Reticulomyxa filosa</name>
    <dbReference type="NCBI Taxonomy" id="46433"/>
    <lineage>
        <taxon>Eukaryota</taxon>
        <taxon>Sar</taxon>
        <taxon>Rhizaria</taxon>
        <taxon>Retaria</taxon>
        <taxon>Foraminifera</taxon>
        <taxon>Monothalamids</taxon>
        <taxon>Reticulomyxidae</taxon>
        <taxon>Reticulomyxa</taxon>
    </lineage>
</organism>
<dbReference type="Pfam" id="PF00566">
    <property type="entry name" value="RabGAP-TBC"/>
    <property type="match status" value="1"/>
</dbReference>
<dbReference type="OrthoDB" id="159449at2759"/>
<feature type="domain" description="Rab-GAP TBC" evidence="3">
    <location>
        <begin position="86"/>
        <end position="260"/>
    </location>
</feature>
<accession>X6LJK1</accession>
<evidence type="ECO:0000313" key="5">
    <source>
        <dbReference type="Proteomes" id="UP000023152"/>
    </source>
</evidence>
<dbReference type="EMBL" id="ASPP01036605">
    <property type="protein sequence ID" value="ETO02138.1"/>
    <property type="molecule type" value="Genomic_DNA"/>
</dbReference>
<dbReference type="PANTHER" id="PTHR47219">
    <property type="entry name" value="RAB GTPASE-ACTIVATING PROTEIN 1-LIKE"/>
    <property type="match status" value="1"/>
</dbReference>
<dbReference type="GO" id="GO:0005096">
    <property type="term" value="F:GTPase activator activity"/>
    <property type="evidence" value="ECO:0007669"/>
    <property type="project" value="TreeGrafter"/>
</dbReference>
<dbReference type="PANTHER" id="PTHR47219:SF9">
    <property type="entry name" value="GTPASE ACTIVATING PROTEIN AND CENTROSOME-ASSOCIATED, ISOFORM B"/>
    <property type="match status" value="1"/>
</dbReference>
<evidence type="ECO:0000259" key="3">
    <source>
        <dbReference type="PROSITE" id="PS50086"/>
    </source>
</evidence>
<dbReference type="GO" id="GO:0031267">
    <property type="term" value="F:small GTPase binding"/>
    <property type="evidence" value="ECO:0007669"/>
    <property type="project" value="TreeGrafter"/>
</dbReference>
<comment type="caution">
    <text evidence="4">The sequence shown here is derived from an EMBL/GenBank/DDBJ whole genome shotgun (WGS) entry which is preliminary data.</text>
</comment>
<keyword evidence="5" id="KW-1185">Reference proteome</keyword>
<evidence type="ECO:0000313" key="4">
    <source>
        <dbReference type="EMBL" id="ETO02138.1"/>
    </source>
</evidence>
<keyword evidence="2" id="KW-0472">Membrane</keyword>
<feature type="region of interest" description="Disordered" evidence="1">
    <location>
        <begin position="1"/>
        <end position="35"/>
    </location>
</feature>
<feature type="transmembrane region" description="Helical" evidence="2">
    <location>
        <begin position="415"/>
        <end position="433"/>
    </location>
</feature>
<reference evidence="4 5" key="1">
    <citation type="journal article" date="2013" name="Curr. Biol.">
        <title>The Genome of the Foraminiferan Reticulomyxa filosa.</title>
        <authorList>
            <person name="Glockner G."/>
            <person name="Hulsmann N."/>
            <person name="Schleicher M."/>
            <person name="Noegel A.A."/>
            <person name="Eichinger L."/>
            <person name="Gallinger C."/>
            <person name="Pawlowski J."/>
            <person name="Sierra R."/>
            <person name="Euteneuer U."/>
            <person name="Pillet L."/>
            <person name="Moustafa A."/>
            <person name="Platzer M."/>
            <person name="Groth M."/>
            <person name="Szafranski K."/>
            <person name="Schliwa M."/>
        </authorList>
    </citation>
    <scope>NUCLEOTIDE SEQUENCE [LARGE SCALE GENOMIC DNA]</scope>
</reference>
<feature type="transmembrane region" description="Helical" evidence="2">
    <location>
        <begin position="445"/>
        <end position="465"/>
    </location>
</feature>
<dbReference type="PROSITE" id="PS50086">
    <property type="entry name" value="TBC_RABGAP"/>
    <property type="match status" value="1"/>
</dbReference>
<keyword evidence="2" id="KW-0812">Transmembrane</keyword>
<proteinExistence type="predicted"/>
<dbReference type="AlphaFoldDB" id="X6LJK1"/>
<dbReference type="InterPro" id="IPR050302">
    <property type="entry name" value="Rab_GAP_TBC_domain"/>
</dbReference>
<dbReference type="InterPro" id="IPR035969">
    <property type="entry name" value="Rab-GAP_TBC_sf"/>
</dbReference>
<dbReference type="InterPro" id="IPR000195">
    <property type="entry name" value="Rab-GAP-TBC_dom"/>
</dbReference>
<dbReference type="SMART" id="SM00164">
    <property type="entry name" value="TBC"/>
    <property type="match status" value="1"/>
</dbReference>
<feature type="compositionally biased region" description="Basic residues" evidence="1">
    <location>
        <begin position="1"/>
        <end position="10"/>
    </location>
</feature>
<dbReference type="Gene3D" id="1.10.472.80">
    <property type="entry name" value="Ypt/Rab-GAP domain of gyp1p, domain 3"/>
    <property type="match status" value="1"/>
</dbReference>
<feature type="transmembrane region" description="Helical" evidence="2">
    <location>
        <begin position="380"/>
        <end position="403"/>
    </location>
</feature>
<evidence type="ECO:0000256" key="2">
    <source>
        <dbReference type="SAM" id="Phobius"/>
    </source>
</evidence>
<name>X6LJK1_RETFI</name>
<feature type="compositionally biased region" description="Polar residues" evidence="1">
    <location>
        <begin position="22"/>
        <end position="32"/>
    </location>
</feature>
<keyword evidence="2" id="KW-1133">Transmembrane helix</keyword>
<dbReference type="Proteomes" id="UP000023152">
    <property type="component" value="Unassembled WGS sequence"/>
</dbReference>
<dbReference type="SUPFAM" id="SSF47923">
    <property type="entry name" value="Ypt/Rab-GAP domain of gyp1p"/>
    <property type="match status" value="2"/>
</dbReference>
<sequence length="470" mass="55301">MGLHNSKFKKTAIVPENKTNDPKNNIPLTSNDKYGFTRQMKKPKPLNNHHKDIKLISFNQHLNNENYKNLIGQLTVQELLHLSIHGIPFEYRCYLWNTYAKKHNKSLPDHYQSVHDTQSDKIKDIQLLQGDIKRTFPSHPLFADETQEMAKKLHHILKAYSIMSTDIGYVQGLNYIGGLLLFHLSETDALAVLLSITKRNNFFNMKKIFDEKITMELFKKLQHANIISVAYATSYYVTLFAYCCEVSVCARIWDFLILLPYLMSTNMTLSVHDIITKIAIEFIRLREYEFKKLKPIEIVQKLRTWDLEESEMFQIFENILKDYEIRKNSNEQIATNGVQFKQHGMRKHHIKYKHIKNHLFFFGVVFSTSINLSFQKIGYYRLTIFVIVLAKKVSLIILYLTMVNLFALDQMIKQFVYGMLIITTNSIGWTFRLCELCEISRYHYNIIKVSFVLYQVTILFVYGILKQLDN</sequence>
<protein>
    <submittedName>
        <fullName evidence="4">TBC domain-containing protein</fullName>
    </submittedName>
</protein>